<feature type="chain" id="PRO_5035428116" description="Dorsal-ventral patterning protein Sog" evidence="8">
    <location>
        <begin position="20"/>
        <end position="920"/>
    </location>
</feature>
<feature type="domain" description="VWFC" evidence="9">
    <location>
        <begin position="749"/>
        <end position="818"/>
    </location>
</feature>
<feature type="domain" description="CHRD" evidence="10">
    <location>
        <begin position="278"/>
        <end position="420"/>
    </location>
</feature>
<dbReference type="Gene3D" id="6.20.200.20">
    <property type="match status" value="1"/>
</dbReference>
<evidence type="ECO:0000256" key="6">
    <source>
        <dbReference type="ARBA" id="ARBA00023180"/>
    </source>
</evidence>
<keyword evidence="6" id="KW-0325">Glycoprotein</keyword>
<evidence type="ECO:0000256" key="1">
    <source>
        <dbReference type="ARBA" id="ARBA00004613"/>
    </source>
</evidence>
<accession>A0A8J9Y1M1</accession>
<dbReference type="PIRSF" id="PIRSF002496">
    <property type="entry name" value="Chordin"/>
    <property type="match status" value="1"/>
</dbReference>
<sequence>MLPALLLLVALVPAGPAAARRHAPDLREDEPARRTTRPAECQFGKQAKELGSTWFADLGPPFGVMYCIKCECISVQKKRRVVAKVHCRNIKNECPEPSCDTPTLLPGRCCKTCPGDLNSPDIVQDDSPTVVITTNEDEERHFGALLTARSPLCIRRDDMTGVPVAPGVATARFTFRRRHLFWSVLLGSSMVIQPRSLAFLDRGGRMLLEHPLKSAPGIHATYEEKTDKLCGVWRRVPREYKRLLREGSLYVALIWGDERNNSMESALSGRINRYPALSTEMFTSLLEPEHPPSTIGNAPCEDYRTPGREEGWWGGTAIVTGAAGPAPSLHLAIIYNGVFKPSSWDQSVRVVLTLPERNQTIIDEVHSVSKPGYELNVLEVSTPVSAAELRSLSRGRLMLSVEALGTVERRISGSVRQRAACEVFHAPLIAERPPAAVTPEGLALLYIDKEGSLVYDIQIEDLSITDPKITLVEEQGKRHSQVEILDTRIGVLARPSARIFPPLYEDQLAVHIGSDTGPPMLRGRLLSRPLPDTASAGPSLLRRTDERMPPSINPVAGLAWLSVDALCGINYEVVINGYSNSWSAWLETHTSKGPRALVGAEGSVLEPSSGELAALNTGTAYLKVRTSDNDTEFLRTRLSKISVPPSCLPSVADSDNELSANYAPTHVNAPPPDNSLFNTDFCYYNEKTYEDGAQWITESCQMCGCVHGSLRCVPVRCPPVNCAVPTIQPPGQCCPICTNSTTAVWNESHGCHLSGQYHAPGSSWHPYLVPGGYDTCAICTCEMSTRQVRCPRVKCPPLRCAEKDAYRPDKKSCCRVCPEVYAKKTEEETLKDQGAPRTAEEILAEGGCKFPDGPLPNGKEVHPSIHSHGEQRCVTCRCKDGEVTCIRKRCGRAACARRRRGDACCACMRHRRQRTPPPPS</sequence>
<evidence type="ECO:0000259" key="9">
    <source>
        <dbReference type="PROSITE" id="PS50184"/>
    </source>
</evidence>
<dbReference type="AlphaFoldDB" id="A0A8J9Y1M1"/>
<proteinExistence type="inferred from homology"/>
<evidence type="ECO:0000256" key="4">
    <source>
        <dbReference type="ARBA" id="ARBA00022525"/>
    </source>
</evidence>
<keyword evidence="5" id="KW-0677">Repeat</keyword>
<dbReference type="Pfam" id="PF00093">
    <property type="entry name" value="VWC"/>
    <property type="match status" value="2"/>
</dbReference>
<feature type="domain" description="CHRD" evidence="10">
    <location>
        <begin position="138"/>
        <end position="276"/>
    </location>
</feature>
<organism evidence="11 12">
    <name type="scientific">Brenthis ino</name>
    <name type="common">lesser marbled fritillary</name>
    <dbReference type="NCBI Taxonomy" id="405034"/>
    <lineage>
        <taxon>Eukaryota</taxon>
        <taxon>Metazoa</taxon>
        <taxon>Ecdysozoa</taxon>
        <taxon>Arthropoda</taxon>
        <taxon>Hexapoda</taxon>
        <taxon>Insecta</taxon>
        <taxon>Pterygota</taxon>
        <taxon>Neoptera</taxon>
        <taxon>Endopterygota</taxon>
        <taxon>Lepidoptera</taxon>
        <taxon>Glossata</taxon>
        <taxon>Ditrysia</taxon>
        <taxon>Papilionoidea</taxon>
        <taxon>Nymphalidae</taxon>
        <taxon>Heliconiinae</taxon>
        <taxon>Argynnini</taxon>
        <taxon>Brenthis</taxon>
    </lineage>
</organism>
<keyword evidence="8" id="KW-0732">Signal</keyword>
<evidence type="ECO:0000313" key="11">
    <source>
        <dbReference type="EMBL" id="CAH0715554.1"/>
    </source>
</evidence>
<evidence type="ECO:0000256" key="8">
    <source>
        <dbReference type="SAM" id="SignalP"/>
    </source>
</evidence>
<feature type="domain" description="VWFC" evidence="9">
    <location>
        <begin position="680"/>
        <end position="738"/>
    </location>
</feature>
<evidence type="ECO:0008006" key="13">
    <source>
        <dbReference type="Google" id="ProtNLM"/>
    </source>
</evidence>
<dbReference type="InterPro" id="IPR016353">
    <property type="entry name" value="Chordin"/>
</dbReference>
<keyword evidence="4" id="KW-0964">Secreted</keyword>
<name>A0A8J9Y1M1_9NEOP</name>
<dbReference type="OrthoDB" id="9829321at2759"/>
<evidence type="ECO:0000256" key="3">
    <source>
        <dbReference type="ARBA" id="ARBA00022473"/>
    </source>
</evidence>
<dbReference type="InterPro" id="IPR010895">
    <property type="entry name" value="CHRD"/>
</dbReference>
<feature type="signal peptide" evidence="8">
    <location>
        <begin position="1"/>
        <end position="19"/>
    </location>
</feature>
<dbReference type="EMBL" id="OV170230">
    <property type="protein sequence ID" value="CAH0715554.1"/>
    <property type="molecule type" value="Genomic_DNA"/>
</dbReference>
<dbReference type="InterPro" id="IPR052278">
    <property type="entry name" value="Chordin-like_regulators"/>
</dbReference>
<evidence type="ECO:0000259" key="10">
    <source>
        <dbReference type="PROSITE" id="PS50933"/>
    </source>
</evidence>
<evidence type="ECO:0000256" key="2">
    <source>
        <dbReference type="ARBA" id="ARBA00007156"/>
    </source>
</evidence>
<dbReference type="GO" id="GO:0009953">
    <property type="term" value="P:dorsal/ventral pattern formation"/>
    <property type="evidence" value="ECO:0007669"/>
    <property type="project" value="TreeGrafter"/>
</dbReference>
<evidence type="ECO:0000313" key="12">
    <source>
        <dbReference type="Proteomes" id="UP000838878"/>
    </source>
</evidence>
<dbReference type="InterPro" id="IPR001007">
    <property type="entry name" value="VWF_dom"/>
</dbReference>
<dbReference type="GO" id="GO:0030514">
    <property type="term" value="P:negative regulation of BMP signaling pathway"/>
    <property type="evidence" value="ECO:0007669"/>
    <property type="project" value="TreeGrafter"/>
</dbReference>
<dbReference type="PROSITE" id="PS50933">
    <property type="entry name" value="CHRD"/>
    <property type="match status" value="2"/>
</dbReference>
<dbReference type="GO" id="GO:0005615">
    <property type="term" value="C:extracellular space"/>
    <property type="evidence" value="ECO:0007669"/>
    <property type="project" value="TreeGrafter"/>
</dbReference>
<keyword evidence="12" id="KW-1185">Reference proteome</keyword>
<dbReference type="Proteomes" id="UP000838878">
    <property type="component" value="Chromosome 10"/>
</dbReference>
<evidence type="ECO:0000256" key="5">
    <source>
        <dbReference type="ARBA" id="ARBA00022737"/>
    </source>
</evidence>
<feature type="non-terminal residue" evidence="11">
    <location>
        <position position="920"/>
    </location>
</feature>
<comment type="similarity">
    <text evidence="2">Belongs to the chordin family.</text>
</comment>
<dbReference type="GO" id="GO:0036122">
    <property type="term" value="F:BMP binding"/>
    <property type="evidence" value="ECO:0007669"/>
    <property type="project" value="TreeGrafter"/>
</dbReference>
<dbReference type="PANTHER" id="PTHR46526:SF1">
    <property type="entry name" value="CHORDIN"/>
    <property type="match status" value="1"/>
</dbReference>
<protein>
    <recommendedName>
        <fullName evidence="13">Dorsal-ventral patterning protein Sog</fullName>
    </recommendedName>
</protein>
<dbReference type="SMART" id="SM00214">
    <property type="entry name" value="VWC"/>
    <property type="match status" value="4"/>
</dbReference>
<dbReference type="SUPFAM" id="SSF57603">
    <property type="entry name" value="FnI-like domain"/>
    <property type="match status" value="3"/>
</dbReference>
<comment type="subcellular location">
    <subcellularLocation>
        <location evidence="1">Secreted</location>
    </subcellularLocation>
</comment>
<dbReference type="GO" id="GO:0048731">
    <property type="term" value="P:system development"/>
    <property type="evidence" value="ECO:0007669"/>
    <property type="project" value="UniProtKB-ARBA"/>
</dbReference>
<keyword evidence="3 7" id="KW-0217">Developmental protein</keyword>
<evidence type="ECO:0000256" key="7">
    <source>
        <dbReference type="PROSITE-ProRule" id="PRU00230"/>
    </source>
</evidence>
<dbReference type="PROSITE" id="PS50184">
    <property type="entry name" value="VWFC_2"/>
    <property type="match status" value="3"/>
</dbReference>
<reference evidence="11" key="1">
    <citation type="submission" date="2021-12" db="EMBL/GenBank/DDBJ databases">
        <authorList>
            <person name="Martin H S."/>
        </authorList>
    </citation>
    <scope>NUCLEOTIDE SEQUENCE</scope>
</reference>
<dbReference type="PANTHER" id="PTHR46526">
    <property type="entry name" value="CHORDIN"/>
    <property type="match status" value="1"/>
</dbReference>
<feature type="domain" description="VWFC" evidence="9">
    <location>
        <begin position="39"/>
        <end position="114"/>
    </location>
</feature>
<gene>
    <name evidence="11" type="ORF">BINO364_LOCUS2465</name>
</gene>